<feature type="coiled-coil region" evidence="1">
    <location>
        <begin position="71"/>
        <end position="98"/>
    </location>
</feature>
<dbReference type="Proteomes" id="UP000637757">
    <property type="component" value="Unassembled WGS sequence"/>
</dbReference>
<organism evidence="2 3">
    <name type="scientific">Enterococcus lacertideformus</name>
    <dbReference type="NCBI Taxonomy" id="2771493"/>
    <lineage>
        <taxon>Bacteria</taxon>
        <taxon>Bacillati</taxon>
        <taxon>Bacillota</taxon>
        <taxon>Bacilli</taxon>
        <taxon>Lactobacillales</taxon>
        <taxon>Enterococcaceae</taxon>
        <taxon>Enterococcus</taxon>
    </lineage>
</organism>
<evidence type="ECO:0000313" key="3">
    <source>
        <dbReference type="Proteomes" id="UP000637757"/>
    </source>
</evidence>
<keyword evidence="3" id="KW-1185">Reference proteome</keyword>
<reference evidence="2" key="1">
    <citation type="submission" date="2020-09" db="EMBL/GenBank/DDBJ databases">
        <title>Genomic insights into the novelty and pathogenicity of a unique biofilm-forming Enterococcus sp. bacteria (Enterococcus lacertideformus) identified in reptiles.</title>
        <authorList>
            <person name="Agius J.E."/>
            <person name="Phalen D.N."/>
            <person name="Rose K."/>
            <person name="Eden J.-S."/>
        </authorList>
    </citation>
    <scope>NUCLEOTIDE SEQUENCE</scope>
    <source>
        <strain evidence="2">PHRS 0518</strain>
    </source>
</reference>
<sequence length="101" mass="12488">MTLEELQSEYQKKRRRLEEEADLCRYFKRKGEEVVEEADQRLRQSLNGLALNTEPLMRARQVYRREEERYQASLAIERRRVLQKLDDLERDYKKAYRKYSK</sequence>
<name>A0A931AZ54_9ENTE</name>
<keyword evidence="1" id="KW-0175">Coiled coil</keyword>
<gene>
    <name evidence="2" type="ORF">IC227_06520</name>
</gene>
<evidence type="ECO:0000313" key="2">
    <source>
        <dbReference type="EMBL" id="MBF8808044.1"/>
    </source>
</evidence>
<comment type="caution">
    <text evidence="2">The sequence shown here is derived from an EMBL/GenBank/DDBJ whole genome shotgun (WGS) entry which is preliminary data.</text>
</comment>
<proteinExistence type="predicted"/>
<dbReference type="EMBL" id="JADAKE010000016">
    <property type="protein sequence ID" value="MBF8808044.1"/>
    <property type="molecule type" value="Genomic_DNA"/>
</dbReference>
<protein>
    <submittedName>
        <fullName evidence="2">Uncharacterized protein</fullName>
    </submittedName>
</protein>
<evidence type="ECO:0000256" key="1">
    <source>
        <dbReference type="SAM" id="Coils"/>
    </source>
</evidence>
<dbReference type="AlphaFoldDB" id="A0A931AZ54"/>
<accession>A0A931AZ54</accession>